<dbReference type="InterPro" id="IPR003609">
    <property type="entry name" value="Pan_app"/>
</dbReference>
<accession>A0A3P7IJW3</accession>
<feature type="domain" description="Apple" evidence="1">
    <location>
        <begin position="98"/>
        <end position="162"/>
    </location>
</feature>
<protein>
    <recommendedName>
        <fullName evidence="1">Apple domain-containing protein</fullName>
    </recommendedName>
</protein>
<dbReference type="PROSITE" id="PS50948">
    <property type="entry name" value="PAN"/>
    <property type="match status" value="1"/>
</dbReference>
<sequence>MKNRWPALPTIVRKAYQLHLPRISVQEKRRKLQAFVSANPDLREIRQTQQRIRLDISSQLDDGYSSSGSSSSCHFLIPMTSSRAFRCIHPENVLKGRCFNTEKGLSIEGGDYRRLRSIDHRGCAVECRDDPSCLAYEWGESDEVCYLKSRSLSGDLIKKKDCLIGFCLDE</sequence>
<dbReference type="AlphaFoldDB" id="A0A3P7IJW3"/>
<keyword evidence="3" id="KW-1185">Reference proteome</keyword>
<evidence type="ECO:0000259" key="1">
    <source>
        <dbReference type="PROSITE" id="PS50948"/>
    </source>
</evidence>
<proteinExistence type="predicted"/>
<dbReference type="Proteomes" id="UP000270094">
    <property type="component" value="Unassembled WGS sequence"/>
</dbReference>
<dbReference type="Pfam" id="PF00024">
    <property type="entry name" value="PAN_1"/>
    <property type="match status" value="1"/>
</dbReference>
<gene>
    <name evidence="2" type="ORF">SVUK_LOCUS8449</name>
</gene>
<evidence type="ECO:0000313" key="3">
    <source>
        <dbReference type="Proteomes" id="UP000270094"/>
    </source>
</evidence>
<organism evidence="2 3">
    <name type="scientific">Strongylus vulgaris</name>
    <name type="common">Blood worm</name>
    <dbReference type="NCBI Taxonomy" id="40348"/>
    <lineage>
        <taxon>Eukaryota</taxon>
        <taxon>Metazoa</taxon>
        <taxon>Ecdysozoa</taxon>
        <taxon>Nematoda</taxon>
        <taxon>Chromadorea</taxon>
        <taxon>Rhabditida</taxon>
        <taxon>Rhabditina</taxon>
        <taxon>Rhabditomorpha</taxon>
        <taxon>Strongyloidea</taxon>
        <taxon>Strongylidae</taxon>
        <taxon>Strongylus</taxon>
    </lineage>
</organism>
<evidence type="ECO:0000313" key="2">
    <source>
        <dbReference type="EMBL" id="VDM73451.1"/>
    </source>
</evidence>
<dbReference type="OrthoDB" id="5782698at2759"/>
<reference evidence="2 3" key="1">
    <citation type="submission" date="2018-11" db="EMBL/GenBank/DDBJ databases">
        <authorList>
            <consortium name="Pathogen Informatics"/>
        </authorList>
    </citation>
    <scope>NUCLEOTIDE SEQUENCE [LARGE SCALE GENOMIC DNA]</scope>
</reference>
<feature type="non-terminal residue" evidence="2">
    <location>
        <position position="170"/>
    </location>
</feature>
<dbReference type="Gene3D" id="3.50.4.10">
    <property type="entry name" value="Hepatocyte Growth Factor"/>
    <property type="match status" value="1"/>
</dbReference>
<dbReference type="EMBL" id="UYYB01030759">
    <property type="protein sequence ID" value="VDM73451.1"/>
    <property type="molecule type" value="Genomic_DNA"/>
</dbReference>
<name>A0A3P7IJW3_STRVU</name>